<dbReference type="Proteomes" id="UP000664417">
    <property type="component" value="Unassembled WGS sequence"/>
</dbReference>
<sequence>MMFLDGDENGPRGPAMIRVADETRPHRIHERTLLGVSTEMCGATGYPFTVLLPEHPLFAGTGVVDGSEIGAAGLNTGGGKYNGAASAWEVDTSDGPRSRSLGCNYENCPVIQSGLPAGLQVLARANPGGTGGETRGEITFYRHPGGGFVFSAGSITFGGSLVIDPQLQQLMRNVMSLD</sequence>
<proteinExistence type="predicted"/>
<evidence type="ECO:0000313" key="2">
    <source>
        <dbReference type="EMBL" id="MBO1318490.1"/>
    </source>
</evidence>
<gene>
    <name evidence="2" type="ORF">J3U88_08480</name>
</gene>
<dbReference type="InterPro" id="IPR046540">
    <property type="entry name" value="DMFA2_C"/>
</dbReference>
<feature type="domain" description="N,N-dimethylformamidase beta subunit-like C-terminal" evidence="1">
    <location>
        <begin position="29"/>
        <end position="162"/>
    </location>
</feature>
<accession>A0A8J7QH36</accession>
<dbReference type="RefSeq" id="WP_207858286.1">
    <property type="nucleotide sequence ID" value="NZ_JAFREP010000006.1"/>
</dbReference>
<evidence type="ECO:0000259" key="1">
    <source>
        <dbReference type="Pfam" id="PF20254"/>
    </source>
</evidence>
<organism evidence="2 3">
    <name type="scientific">Acanthopleuribacter pedis</name>
    <dbReference type="NCBI Taxonomy" id="442870"/>
    <lineage>
        <taxon>Bacteria</taxon>
        <taxon>Pseudomonadati</taxon>
        <taxon>Acidobacteriota</taxon>
        <taxon>Holophagae</taxon>
        <taxon>Acanthopleuribacterales</taxon>
        <taxon>Acanthopleuribacteraceae</taxon>
        <taxon>Acanthopleuribacter</taxon>
    </lineage>
</organism>
<protein>
    <recommendedName>
        <fullName evidence="1">N,N-dimethylformamidase beta subunit-like C-terminal domain-containing protein</fullName>
    </recommendedName>
</protein>
<dbReference type="AlphaFoldDB" id="A0A8J7QH36"/>
<dbReference type="Pfam" id="PF20254">
    <property type="entry name" value="DMFA2_C"/>
    <property type="match status" value="1"/>
</dbReference>
<comment type="caution">
    <text evidence="2">The sequence shown here is derived from an EMBL/GenBank/DDBJ whole genome shotgun (WGS) entry which is preliminary data.</text>
</comment>
<reference evidence="2" key="1">
    <citation type="submission" date="2021-03" db="EMBL/GenBank/DDBJ databases">
        <authorList>
            <person name="Wang G."/>
        </authorList>
    </citation>
    <scope>NUCLEOTIDE SEQUENCE</scope>
    <source>
        <strain evidence="2">KCTC 12899</strain>
    </source>
</reference>
<dbReference type="EMBL" id="JAFREP010000006">
    <property type="protein sequence ID" value="MBO1318490.1"/>
    <property type="molecule type" value="Genomic_DNA"/>
</dbReference>
<name>A0A8J7QH36_9BACT</name>
<keyword evidence="3" id="KW-1185">Reference proteome</keyword>
<evidence type="ECO:0000313" key="3">
    <source>
        <dbReference type="Proteomes" id="UP000664417"/>
    </source>
</evidence>